<organism evidence="1 2">
    <name type="scientific">Leptospira interrogans serovar Pyrogenes str. 200701872</name>
    <dbReference type="NCBI Taxonomy" id="1193029"/>
    <lineage>
        <taxon>Bacteria</taxon>
        <taxon>Pseudomonadati</taxon>
        <taxon>Spirochaetota</taxon>
        <taxon>Spirochaetia</taxon>
        <taxon>Leptospirales</taxon>
        <taxon>Leptospiraceae</taxon>
        <taxon>Leptospira</taxon>
    </lineage>
</organism>
<dbReference type="EMBL" id="AKWN02000055">
    <property type="protein sequence ID" value="EMP09248.1"/>
    <property type="molecule type" value="Genomic_DNA"/>
</dbReference>
<evidence type="ECO:0000313" key="1">
    <source>
        <dbReference type="EMBL" id="EMP09248.1"/>
    </source>
</evidence>
<evidence type="ECO:0000313" key="2">
    <source>
        <dbReference type="Proteomes" id="UP000012117"/>
    </source>
</evidence>
<dbReference type="BioCyc" id="LINT1193029:G11R4-4647-MONOMER"/>
<proteinExistence type="predicted"/>
<sequence>MLYTPKDLRELIRKTQSEIPFFRKFSDVKPNWESILNKIHFGLDFLIHFQKKLF</sequence>
<protein>
    <submittedName>
        <fullName evidence="1">Uncharacterized protein</fullName>
    </submittedName>
</protein>
<comment type="caution">
    <text evidence="1">The sequence shown here is derived from an EMBL/GenBank/DDBJ whole genome shotgun (WGS) entry which is preliminary data.</text>
</comment>
<dbReference type="AlphaFoldDB" id="M6ZRZ6"/>
<gene>
    <name evidence="1" type="ORF">LEP1GSC124_0102</name>
</gene>
<accession>M6ZRZ6</accession>
<dbReference type="Proteomes" id="UP000012117">
    <property type="component" value="Unassembled WGS sequence"/>
</dbReference>
<reference evidence="1 2" key="1">
    <citation type="submission" date="2013-01" db="EMBL/GenBank/DDBJ databases">
        <authorList>
            <person name="Harkins D.M."/>
            <person name="Durkin A.S."/>
            <person name="Brinkac L.M."/>
            <person name="Haft D.H."/>
            <person name="Selengut J.D."/>
            <person name="Sanka R."/>
            <person name="DePew J."/>
            <person name="Purushe J."/>
            <person name="Picardeau M."/>
            <person name="Werts C."/>
            <person name="Goarant C."/>
            <person name="Vinetz J.M."/>
            <person name="Sutton G.G."/>
            <person name="Nierman W.C."/>
            <person name="Fouts D.E."/>
        </authorList>
    </citation>
    <scope>NUCLEOTIDE SEQUENCE [LARGE SCALE GENOMIC DNA]</scope>
    <source>
        <strain evidence="1 2">200701872</strain>
    </source>
</reference>
<name>M6ZRZ6_LEPIR</name>